<evidence type="ECO:0000256" key="10">
    <source>
        <dbReference type="ARBA" id="ARBA00048567"/>
    </source>
</evidence>
<protein>
    <recommendedName>
        <fullName evidence="3">shikimate kinase</fullName>
        <ecNumber evidence="3">2.7.1.71</ecNumber>
    </recommendedName>
</protein>
<dbReference type="SUPFAM" id="SSF52540">
    <property type="entry name" value="P-loop containing nucleoside triphosphate hydrolases"/>
    <property type="match status" value="1"/>
</dbReference>
<dbReference type="HAMAP" id="MF_00109">
    <property type="entry name" value="Shikimate_kinase"/>
    <property type="match status" value="1"/>
</dbReference>
<keyword evidence="4" id="KW-0028">Amino-acid biosynthesis</keyword>
<accession>A0A094QBX0</accession>
<dbReference type="InterPro" id="IPR027417">
    <property type="entry name" value="P-loop_NTPase"/>
</dbReference>
<name>A0A094QBX0_9ZZZZ</name>
<dbReference type="EC" id="2.7.1.71" evidence="3"/>
<evidence type="ECO:0000256" key="6">
    <source>
        <dbReference type="ARBA" id="ARBA00022741"/>
    </source>
</evidence>
<comment type="pathway">
    <text evidence="1">Metabolic intermediate biosynthesis; chorismate biosynthesis; chorismate from D-erythrose 4-phosphate and phosphoenolpyruvate: step 5/7.</text>
</comment>
<organism evidence="11">
    <name type="scientific">freshwater metagenome</name>
    <dbReference type="NCBI Taxonomy" id="449393"/>
    <lineage>
        <taxon>unclassified sequences</taxon>
        <taxon>metagenomes</taxon>
        <taxon>ecological metagenomes</taxon>
    </lineage>
</organism>
<proteinExistence type="inferred from homology"/>
<evidence type="ECO:0000256" key="8">
    <source>
        <dbReference type="ARBA" id="ARBA00022840"/>
    </source>
</evidence>
<dbReference type="AlphaFoldDB" id="A0A094QBX0"/>
<dbReference type="Pfam" id="PF01202">
    <property type="entry name" value="SKI"/>
    <property type="match status" value="1"/>
</dbReference>
<gene>
    <name evidence="11" type="ORF">GM51_0020</name>
</gene>
<dbReference type="GO" id="GO:0009423">
    <property type="term" value="P:chorismate biosynthetic process"/>
    <property type="evidence" value="ECO:0007669"/>
    <property type="project" value="UniProtKB-UniPathway"/>
</dbReference>
<dbReference type="GO" id="GO:0009073">
    <property type="term" value="P:aromatic amino acid family biosynthetic process"/>
    <property type="evidence" value="ECO:0007669"/>
    <property type="project" value="UniProtKB-KW"/>
</dbReference>
<dbReference type="GO" id="GO:0008652">
    <property type="term" value="P:amino acid biosynthetic process"/>
    <property type="evidence" value="ECO:0007669"/>
    <property type="project" value="UniProtKB-KW"/>
</dbReference>
<dbReference type="InterPro" id="IPR023000">
    <property type="entry name" value="Shikimate_kinase_CS"/>
</dbReference>
<comment type="catalytic activity">
    <reaction evidence="10">
        <text>shikimate + ATP = 3-phosphoshikimate + ADP + H(+)</text>
        <dbReference type="Rhea" id="RHEA:13121"/>
        <dbReference type="ChEBI" id="CHEBI:15378"/>
        <dbReference type="ChEBI" id="CHEBI:30616"/>
        <dbReference type="ChEBI" id="CHEBI:36208"/>
        <dbReference type="ChEBI" id="CHEBI:145989"/>
        <dbReference type="ChEBI" id="CHEBI:456216"/>
        <dbReference type="EC" id="2.7.1.71"/>
    </reaction>
</comment>
<dbReference type="Gene3D" id="3.40.50.300">
    <property type="entry name" value="P-loop containing nucleotide triphosphate hydrolases"/>
    <property type="match status" value="1"/>
</dbReference>
<sequence length="165" mass="18137">MNTPVVLVGPMGVGKTTIGKKLAKQLGLSFVDTDKEIVKQHGSIAKIFEKLGEQHFRALEHEFLLAALSTGSVVATGGGVVTQEKNRLALRDSFVIYLSTNGRHMASRLLAGRRPLLKNGISDWKRIYQERKPLYEQVASVEIETSSKSLHTVVSEIVELVKARA</sequence>
<evidence type="ECO:0000256" key="2">
    <source>
        <dbReference type="ARBA" id="ARBA00006997"/>
    </source>
</evidence>
<evidence type="ECO:0000256" key="3">
    <source>
        <dbReference type="ARBA" id="ARBA00012154"/>
    </source>
</evidence>
<evidence type="ECO:0000256" key="5">
    <source>
        <dbReference type="ARBA" id="ARBA00022679"/>
    </source>
</evidence>
<keyword evidence="7" id="KW-0418">Kinase</keyword>
<dbReference type="PRINTS" id="PR01100">
    <property type="entry name" value="SHIKIMTKNASE"/>
</dbReference>
<evidence type="ECO:0000256" key="1">
    <source>
        <dbReference type="ARBA" id="ARBA00004842"/>
    </source>
</evidence>
<comment type="caution">
    <text evidence="11">The sequence shown here is derived from an EMBL/GenBank/DDBJ whole genome shotgun (WGS) entry which is preliminary data.</text>
</comment>
<dbReference type="InterPro" id="IPR031322">
    <property type="entry name" value="Shikimate/glucono_kinase"/>
</dbReference>
<dbReference type="EMBL" id="JNSL01000001">
    <property type="protein sequence ID" value="KGA21750.1"/>
    <property type="molecule type" value="Genomic_DNA"/>
</dbReference>
<reference evidence="11" key="1">
    <citation type="submission" date="2014-06" db="EMBL/GenBank/DDBJ databases">
        <title>Key roles for freshwater Actinobacteria revealed by deep metagenomic sequencing.</title>
        <authorList>
            <person name="Ghai R."/>
            <person name="Mizuno C.M."/>
            <person name="Picazo A."/>
            <person name="Camacho A."/>
            <person name="Rodriguez-Valera F."/>
        </authorList>
    </citation>
    <scope>NUCLEOTIDE SEQUENCE</scope>
</reference>
<comment type="similarity">
    <text evidence="2">Belongs to the shikimate kinase family.</text>
</comment>
<evidence type="ECO:0000256" key="9">
    <source>
        <dbReference type="ARBA" id="ARBA00023141"/>
    </source>
</evidence>
<evidence type="ECO:0000313" key="11">
    <source>
        <dbReference type="EMBL" id="KGA21750.1"/>
    </source>
</evidence>
<dbReference type="PANTHER" id="PTHR21087">
    <property type="entry name" value="SHIKIMATE KINASE"/>
    <property type="match status" value="1"/>
</dbReference>
<keyword evidence="6" id="KW-0547">Nucleotide-binding</keyword>
<dbReference type="PANTHER" id="PTHR21087:SF16">
    <property type="entry name" value="SHIKIMATE KINASE 1, CHLOROPLASTIC"/>
    <property type="match status" value="1"/>
</dbReference>
<evidence type="ECO:0000256" key="4">
    <source>
        <dbReference type="ARBA" id="ARBA00022605"/>
    </source>
</evidence>
<dbReference type="PROSITE" id="PS01128">
    <property type="entry name" value="SHIKIMATE_KINASE"/>
    <property type="match status" value="1"/>
</dbReference>
<dbReference type="GO" id="GO:0005829">
    <property type="term" value="C:cytosol"/>
    <property type="evidence" value="ECO:0007669"/>
    <property type="project" value="TreeGrafter"/>
</dbReference>
<dbReference type="GO" id="GO:0004765">
    <property type="term" value="F:shikimate kinase activity"/>
    <property type="evidence" value="ECO:0007669"/>
    <property type="project" value="UniProtKB-EC"/>
</dbReference>
<dbReference type="GO" id="GO:0005524">
    <property type="term" value="F:ATP binding"/>
    <property type="evidence" value="ECO:0007669"/>
    <property type="project" value="UniProtKB-KW"/>
</dbReference>
<dbReference type="InterPro" id="IPR000623">
    <property type="entry name" value="Shikimate_kinase/TSH1"/>
</dbReference>
<dbReference type="UniPathway" id="UPA00053">
    <property type="reaction ID" value="UER00088"/>
</dbReference>
<keyword evidence="9" id="KW-0057">Aromatic amino acid biosynthesis</keyword>
<dbReference type="CDD" id="cd00464">
    <property type="entry name" value="SK"/>
    <property type="match status" value="1"/>
</dbReference>
<keyword evidence="8" id="KW-0067">ATP-binding</keyword>
<evidence type="ECO:0000256" key="7">
    <source>
        <dbReference type="ARBA" id="ARBA00022777"/>
    </source>
</evidence>
<keyword evidence="5" id="KW-0808">Transferase</keyword>